<feature type="region of interest" description="Disordered" evidence="1">
    <location>
        <begin position="208"/>
        <end position="255"/>
    </location>
</feature>
<feature type="compositionally biased region" description="Basic and acidic residues" evidence="1">
    <location>
        <begin position="710"/>
        <end position="722"/>
    </location>
</feature>
<dbReference type="GeneID" id="33556636"/>
<evidence type="ECO:0000256" key="1">
    <source>
        <dbReference type="SAM" id="MobiDB-lite"/>
    </source>
</evidence>
<feature type="region of interest" description="Disordered" evidence="1">
    <location>
        <begin position="578"/>
        <end position="599"/>
    </location>
</feature>
<feature type="compositionally biased region" description="Polar residues" evidence="1">
    <location>
        <begin position="590"/>
        <end position="599"/>
    </location>
</feature>
<feature type="compositionally biased region" description="Acidic residues" evidence="1">
    <location>
        <begin position="215"/>
        <end position="231"/>
    </location>
</feature>
<gene>
    <name evidence="2" type="ORF">BD324DRAFT_616431</name>
</gene>
<dbReference type="InParanoid" id="A0A1Y1UPZ3"/>
<feature type="region of interest" description="Disordered" evidence="1">
    <location>
        <begin position="1"/>
        <end position="50"/>
    </location>
</feature>
<protein>
    <submittedName>
        <fullName evidence="2">Uncharacterized protein</fullName>
    </submittedName>
</protein>
<dbReference type="EMBL" id="NBSH01000002">
    <property type="protein sequence ID" value="ORX40128.1"/>
    <property type="molecule type" value="Genomic_DNA"/>
</dbReference>
<sequence length="1011" mass="110276">MTSRGWSPAKSHDKRRVSLRDLATGHHGITQSPNRSGTKSRSRRSITHPFQVPPEPILVHDYFRRTERSLRDLTVEALKPKALDACWNYALAEQYLHNSLNLVIYEIAIPSLGYVRHETWHTRESVVEHVSSARAILRGHPVEIWILHVKNLKTRPYSLRPVENEASRRYGRCLSAHELLLDNGWVRVKYHSQTEEPILEQKALTLNSQNADQGQDTELDAVTESDDEAGQEGDHGYDTEEDSQTEDGHRLGVEGAGQDRGALEQCPHAFYDGSEEDHTRIGQSLQREGQEDPIVSLVETESFHEAAGNEIDWKHGETALGSLTDYLSAISPVVQRAHLAPGQPSNVRTELARIQNEAIGFAHSSADELKELFDGLVIGAPGLGVIKDGDTPPTIEPAADAIEDSTFPRGRESQAFQHSFTCGSQCDSGAESLEADATDKMEMIPLSRIETPMYINELLQEKDHSPASTRLLHIMWDEKVKLDESLGLKLLDFVMDLKVGGKLAPVSSVTLPIIADTTEITKIQMEAYNKTSDRLNEFAGMLNAIAEAVGVNLQEAKENDQEGEAAGAAAEVEVMTPPSDASEGAEQPFIRSTHTPPSRTIFMTGSTQPKGIAAQPRTQDITGTSVNLAVGNSDHEKDGRSFEEPLGSVEDETTVDVFFGCTCEDGSLQHRQKSKVTRPASGLQGDSIPQHGANHSLDAPREAQPNEWGSGRDCEDRSKDEGNAGQQPLARSSDFEVVNSEAPAMRPMTNTLPGSNADPESTALHRALGFTSEFIIGGAPASQAPSFDAARGVIGDQNDAGAFRWVYPALSRQMLTNMGRVRGDREAGVNDTLPSQSVSPSLRGSSQRVLPHTTSSSQSQSHHPQPGHTYPQVHDQCLNSSTGVSMPMQPSFTDHHRSAVAPYMAPPLWNPIFHPSFGYVQGSVQVPGPRTMPSGRSMTSEGIPSQISGVDSSIPFCYENWVMGDNETRARAAAGLGLPGNAGFEMYGPRGPLNAFPTPYHEGLWSNGSRW</sequence>
<dbReference type="STRING" id="4999.A0A1Y1UPZ3"/>
<feature type="region of interest" description="Disordered" evidence="1">
    <location>
        <begin position="630"/>
        <end position="649"/>
    </location>
</feature>
<proteinExistence type="predicted"/>
<keyword evidence="3" id="KW-1185">Reference proteome</keyword>
<dbReference type="AlphaFoldDB" id="A0A1Y1UPZ3"/>
<dbReference type="Proteomes" id="UP000193218">
    <property type="component" value="Unassembled WGS sequence"/>
</dbReference>
<feature type="compositionally biased region" description="Polar residues" evidence="1">
    <location>
        <begin position="877"/>
        <end position="888"/>
    </location>
</feature>
<accession>A0A1Y1UPZ3</accession>
<organism evidence="2 3">
    <name type="scientific">Kockovaella imperatae</name>
    <dbReference type="NCBI Taxonomy" id="4999"/>
    <lineage>
        <taxon>Eukaryota</taxon>
        <taxon>Fungi</taxon>
        <taxon>Dikarya</taxon>
        <taxon>Basidiomycota</taxon>
        <taxon>Agaricomycotina</taxon>
        <taxon>Tremellomycetes</taxon>
        <taxon>Tremellales</taxon>
        <taxon>Cuniculitremaceae</taxon>
        <taxon>Kockovaella</taxon>
    </lineage>
</organism>
<feature type="region of interest" description="Disordered" evidence="1">
    <location>
        <begin position="668"/>
        <end position="737"/>
    </location>
</feature>
<feature type="compositionally biased region" description="Basic and acidic residues" evidence="1">
    <location>
        <begin position="633"/>
        <end position="643"/>
    </location>
</feature>
<name>A0A1Y1UPZ3_9TREE</name>
<feature type="compositionally biased region" description="Polar residues" evidence="1">
    <location>
        <begin position="832"/>
        <end position="848"/>
    </location>
</feature>
<dbReference type="RefSeq" id="XP_021873913.1">
    <property type="nucleotide sequence ID" value="XM_022014828.1"/>
</dbReference>
<comment type="caution">
    <text evidence="2">The sequence shown here is derived from an EMBL/GenBank/DDBJ whole genome shotgun (WGS) entry which is preliminary data.</text>
</comment>
<dbReference type="OrthoDB" id="2597030at2759"/>
<feature type="compositionally biased region" description="Low complexity" evidence="1">
    <location>
        <begin position="851"/>
        <end position="869"/>
    </location>
</feature>
<feature type="region of interest" description="Disordered" evidence="1">
    <location>
        <begin position="825"/>
        <end position="888"/>
    </location>
</feature>
<evidence type="ECO:0000313" key="2">
    <source>
        <dbReference type="EMBL" id="ORX40128.1"/>
    </source>
</evidence>
<reference evidence="2 3" key="1">
    <citation type="submission" date="2017-03" db="EMBL/GenBank/DDBJ databases">
        <title>Widespread Adenine N6-methylation of Active Genes in Fungi.</title>
        <authorList>
            <consortium name="DOE Joint Genome Institute"/>
            <person name="Mondo S.J."/>
            <person name="Dannebaum R.O."/>
            <person name="Kuo R.C."/>
            <person name="Louie K.B."/>
            <person name="Bewick A.J."/>
            <person name="Labutti K."/>
            <person name="Haridas S."/>
            <person name="Kuo A."/>
            <person name="Salamov A."/>
            <person name="Ahrendt S.R."/>
            <person name="Lau R."/>
            <person name="Bowen B.P."/>
            <person name="Lipzen A."/>
            <person name="Sullivan W."/>
            <person name="Andreopoulos W.B."/>
            <person name="Clum A."/>
            <person name="Lindquist E."/>
            <person name="Daum C."/>
            <person name="Northen T.R."/>
            <person name="Ramamoorthy G."/>
            <person name="Schmitz R.J."/>
            <person name="Gryganskyi A."/>
            <person name="Culley D."/>
            <person name="Magnuson J."/>
            <person name="James T.Y."/>
            <person name="O'Malley M.A."/>
            <person name="Stajich J.E."/>
            <person name="Spatafora J.W."/>
            <person name="Visel A."/>
            <person name="Grigoriev I.V."/>
        </authorList>
    </citation>
    <scope>NUCLEOTIDE SEQUENCE [LARGE SCALE GENOMIC DNA]</scope>
    <source>
        <strain evidence="2 3">NRRL Y-17943</strain>
    </source>
</reference>
<evidence type="ECO:0000313" key="3">
    <source>
        <dbReference type="Proteomes" id="UP000193218"/>
    </source>
</evidence>